<dbReference type="EMBL" id="CM022228">
    <property type="protein sequence ID" value="KAF7087868.1"/>
    <property type="molecule type" value="Genomic_DNA"/>
</dbReference>
<feature type="non-terminal residue" evidence="4">
    <location>
        <position position="1"/>
    </location>
</feature>
<comment type="similarity">
    <text evidence="1">Belongs to the mTERF family.</text>
</comment>
<evidence type="ECO:0000256" key="1">
    <source>
        <dbReference type="ARBA" id="ARBA00007692"/>
    </source>
</evidence>
<sequence length="117" mass="13300">QYYLPLFGSFDNLLRLLKRESNLLSIDLDKVVKPNVVFLRECGLGDCDIAKLSIRVPRMLITNPERVRAMVARAETLGVPRCSGMLREVLQAVAFLSKEKIAAKVDYLKNTFRWSDA</sequence>
<reference evidence="4" key="1">
    <citation type="journal article" date="2017" name="Gigascience">
        <title>The first near-complete assembly of the hexaploid bread wheat genome, Triticum aestivum.</title>
        <authorList>
            <person name="Zimin A.V."/>
            <person name="Puiu D."/>
            <person name="Hall R."/>
            <person name="Kingan S."/>
            <person name="Clavijo B.J."/>
            <person name="Salzberg S.L."/>
        </authorList>
    </citation>
    <scope>NUCLEOTIDE SEQUENCE</scope>
    <source>
        <tissue evidence="4">Leaf</tissue>
    </source>
</reference>
<dbReference type="GO" id="GO:0003676">
    <property type="term" value="F:nucleic acid binding"/>
    <property type="evidence" value="ECO:0007669"/>
    <property type="project" value="InterPro"/>
</dbReference>
<keyword evidence="2" id="KW-0804">Transcription</keyword>
<keyword evidence="2" id="KW-0806">Transcription termination</keyword>
<evidence type="ECO:0000313" key="4">
    <source>
        <dbReference type="EMBL" id="KAF7087868.1"/>
    </source>
</evidence>
<evidence type="ECO:0000256" key="2">
    <source>
        <dbReference type="ARBA" id="ARBA00022472"/>
    </source>
</evidence>
<dbReference type="GO" id="GO:0006353">
    <property type="term" value="P:DNA-templated transcription termination"/>
    <property type="evidence" value="ECO:0007669"/>
    <property type="project" value="UniProtKB-KW"/>
</dbReference>
<dbReference type="OrthoDB" id="656390at2759"/>
<dbReference type="Gene3D" id="1.25.70.10">
    <property type="entry name" value="Transcription termination factor 3, mitochondrial"/>
    <property type="match status" value="1"/>
</dbReference>
<dbReference type="PANTHER" id="PTHR13068:SF148">
    <property type="entry name" value="PORR DOMAIN-CONTAINING PROTEIN"/>
    <property type="match status" value="1"/>
</dbReference>
<dbReference type="AlphaFoldDB" id="A0A9R1MSN5"/>
<dbReference type="PANTHER" id="PTHR13068">
    <property type="entry name" value="CGI-12 PROTEIN-RELATED"/>
    <property type="match status" value="1"/>
</dbReference>
<dbReference type="InterPro" id="IPR003690">
    <property type="entry name" value="MTERF"/>
</dbReference>
<reference evidence="4" key="2">
    <citation type="submission" date="2020-03" db="EMBL/GenBank/DDBJ databases">
        <title>The second near-complete assembly of the hexaploid bread wheat (Triticum aestivum) genome.</title>
        <authorList>
            <person name="Zimin A.V."/>
            <person name="Puiu D."/>
            <person name="Shumante A."/>
            <person name="Alonge M."/>
            <person name="Salzberg S.L."/>
        </authorList>
    </citation>
    <scope>NUCLEOTIDE SEQUENCE</scope>
    <source>
        <tissue evidence="4">Leaf</tissue>
    </source>
</reference>
<keyword evidence="2" id="KW-0805">Transcription regulation</keyword>
<comment type="caution">
    <text evidence="4">The sequence shown here is derived from an EMBL/GenBank/DDBJ whole genome shotgun (WGS) entry which is preliminary data.</text>
</comment>
<organism evidence="4">
    <name type="scientific">Triticum aestivum</name>
    <name type="common">Wheat</name>
    <dbReference type="NCBI Taxonomy" id="4565"/>
    <lineage>
        <taxon>Eukaryota</taxon>
        <taxon>Viridiplantae</taxon>
        <taxon>Streptophyta</taxon>
        <taxon>Embryophyta</taxon>
        <taxon>Tracheophyta</taxon>
        <taxon>Spermatophyta</taxon>
        <taxon>Magnoliopsida</taxon>
        <taxon>Liliopsida</taxon>
        <taxon>Poales</taxon>
        <taxon>Poaceae</taxon>
        <taxon>BOP clade</taxon>
        <taxon>Pooideae</taxon>
        <taxon>Triticodae</taxon>
        <taxon>Triticeae</taxon>
        <taxon>Triticinae</taxon>
        <taxon>Triticum</taxon>
    </lineage>
</organism>
<dbReference type="Pfam" id="PF02536">
    <property type="entry name" value="mTERF"/>
    <property type="match status" value="1"/>
</dbReference>
<dbReference type="InterPro" id="IPR038538">
    <property type="entry name" value="MTERF_sf"/>
</dbReference>
<protein>
    <submittedName>
        <fullName evidence="4">Uncharacterized protein</fullName>
    </submittedName>
</protein>
<name>A0A9R1MSN5_WHEAT</name>
<proteinExistence type="inferred from homology"/>
<gene>
    <name evidence="4" type="ORF">CFC21_091029</name>
</gene>
<evidence type="ECO:0000256" key="3">
    <source>
        <dbReference type="ARBA" id="ARBA00022946"/>
    </source>
</evidence>
<keyword evidence="3" id="KW-0809">Transit peptide</keyword>
<dbReference type="SMART" id="SM00733">
    <property type="entry name" value="Mterf"/>
    <property type="match status" value="2"/>
</dbReference>
<dbReference type="Proteomes" id="UP000815260">
    <property type="component" value="Chromosome 6D"/>
</dbReference>
<feature type="non-terminal residue" evidence="4">
    <location>
        <position position="117"/>
    </location>
</feature>
<accession>A0A9R1MSN5</accession>